<feature type="transmembrane region" description="Helical" evidence="1">
    <location>
        <begin position="28"/>
        <end position="52"/>
    </location>
</feature>
<evidence type="ECO:0008006" key="4">
    <source>
        <dbReference type="Google" id="ProtNLM"/>
    </source>
</evidence>
<keyword evidence="1" id="KW-0472">Membrane</keyword>
<proteinExistence type="predicted"/>
<sequence length="105" mass="10978">MTLPALPVNAAALVFAALRARRHQAPGAALLAFSAVFLAWHAFALGILAGWWSSDLELAAYIAGSTPVSLVYQAVMCCSFAAVLGATWSRRAGTLRATVDVSQDS</sequence>
<keyword evidence="1" id="KW-0812">Transmembrane</keyword>
<dbReference type="Proteomes" id="UP000734823">
    <property type="component" value="Unassembled WGS sequence"/>
</dbReference>
<evidence type="ECO:0000256" key="1">
    <source>
        <dbReference type="SAM" id="Phobius"/>
    </source>
</evidence>
<gene>
    <name evidence="2" type="ORF">GPZ80_25125</name>
</gene>
<keyword evidence="3" id="KW-1185">Reference proteome</keyword>
<protein>
    <recommendedName>
        <fullName evidence="4">Lycopene cyclase domain-containing protein</fullName>
    </recommendedName>
</protein>
<evidence type="ECO:0000313" key="3">
    <source>
        <dbReference type="Proteomes" id="UP000734823"/>
    </source>
</evidence>
<name>A0ABR7LD05_9PSEU</name>
<dbReference type="EMBL" id="JABVED010000016">
    <property type="protein sequence ID" value="MBC6450447.1"/>
    <property type="molecule type" value="Genomic_DNA"/>
</dbReference>
<feature type="transmembrane region" description="Helical" evidence="1">
    <location>
        <begin position="58"/>
        <end position="86"/>
    </location>
</feature>
<reference evidence="2 3" key="1">
    <citation type="submission" date="2020-06" db="EMBL/GenBank/DDBJ databases">
        <title>Actinokineospora xiongansis sp. nov., isolated from soil of Baiyangdian.</title>
        <authorList>
            <person name="Zhang X."/>
        </authorList>
    </citation>
    <scope>NUCLEOTIDE SEQUENCE [LARGE SCALE GENOMIC DNA]</scope>
    <source>
        <strain evidence="2 3">HBU206404</strain>
    </source>
</reference>
<comment type="caution">
    <text evidence="2">The sequence shown here is derived from an EMBL/GenBank/DDBJ whole genome shotgun (WGS) entry which is preliminary data.</text>
</comment>
<keyword evidence="1" id="KW-1133">Transmembrane helix</keyword>
<organism evidence="2 3">
    <name type="scientific">Actinokineospora xionganensis</name>
    <dbReference type="NCBI Taxonomy" id="2684470"/>
    <lineage>
        <taxon>Bacteria</taxon>
        <taxon>Bacillati</taxon>
        <taxon>Actinomycetota</taxon>
        <taxon>Actinomycetes</taxon>
        <taxon>Pseudonocardiales</taxon>
        <taxon>Pseudonocardiaceae</taxon>
        <taxon>Actinokineospora</taxon>
    </lineage>
</organism>
<evidence type="ECO:0000313" key="2">
    <source>
        <dbReference type="EMBL" id="MBC6450447.1"/>
    </source>
</evidence>
<accession>A0ABR7LD05</accession>
<dbReference type="RefSeq" id="WP_187223536.1">
    <property type="nucleotide sequence ID" value="NZ_JABVED010000016.1"/>
</dbReference>